<dbReference type="RefSeq" id="WP_176946684.1">
    <property type="nucleotide sequence ID" value="NZ_FNCC01000004.1"/>
</dbReference>
<dbReference type="AlphaFoldDB" id="A0A1G7Q1K8"/>
<sequence length="140" mass="15274">MGRFVLEASYKHGVDTALLRTDDEIADFLTELANAGPDYQSATIYVVDETADEDPAHEVVVGVDQAAALGAVRYAGDDGEWFSKGDRVNPDGVRYLYYGTAHGFPADSEVPLDQVRHALIELLAREGKRPACLSWQPAAY</sequence>
<dbReference type="EMBL" id="FNCC01000004">
    <property type="protein sequence ID" value="SDF92386.1"/>
    <property type="molecule type" value="Genomic_DNA"/>
</dbReference>
<dbReference type="Proteomes" id="UP000199623">
    <property type="component" value="Unassembled WGS sequence"/>
</dbReference>
<dbReference type="STRING" id="200378.SAMN05216553_104199"/>
<dbReference type="InterPro" id="IPR025680">
    <property type="entry name" value="DddI"/>
</dbReference>
<keyword evidence="2" id="KW-1185">Reference proteome</keyword>
<proteinExistence type="predicted"/>
<evidence type="ECO:0000313" key="1">
    <source>
        <dbReference type="EMBL" id="SDF92386.1"/>
    </source>
</evidence>
<reference evidence="2" key="1">
    <citation type="submission" date="2016-10" db="EMBL/GenBank/DDBJ databases">
        <authorList>
            <person name="Varghese N."/>
            <person name="Submissions S."/>
        </authorList>
    </citation>
    <scope>NUCLEOTIDE SEQUENCE [LARGE SCALE GENOMIC DNA]</scope>
    <source>
        <strain evidence="2">CGMCC 4.3506</strain>
    </source>
</reference>
<protein>
    <submittedName>
        <fullName evidence="1">Immunity protein Imm1</fullName>
    </submittedName>
</protein>
<organism evidence="1 2">
    <name type="scientific">Lentzea fradiae</name>
    <dbReference type="NCBI Taxonomy" id="200378"/>
    <lineage>
        <taxon>Bacteria</taxon>
        <taxon>Bacillati</taxon>
        <taxon>Actinomycetota</taxon>
        <taxon>Actinomycetes</taxon>
        <taxon>Pseudonocardiales</taxon>
        <taxon>Pseudonocardiaceae</taxon>
        <taxon>Lentzea</taxon>
    </lineage>
</organism>
<accession>A0A1G7Q1K8</accession>
<name>A0A1G7Q1K8_9PSEU</name>
<gene>
    <name evidence="1" type="ORF">SAMN05216553_104199</name>
</gene>
<evidence type="ECO:0000313" key="2">
    <source>
        <dbReference type="Proteomes" id="UP000199623"/>
    </source>
</evidence>
<dbReference type="Pfam" id="PF14430">
    <property type="entry name" value="Imm1"/>
    <property type="match status" value="1"/>
</dbReference>